<dbReference type="PANTHER" id="PTHR21431">
    <property type="entry name" value="PREFOLDIN SUBUNIT 6"/>
    <property type="match status" value="1"/>
</dbReference>
<keyword evidence="2" id="KW-0143">Chaperone</keyword>
<feature type="coiled-coil region" evidence="3">
    <location>
        <begin position="7"/>
        <end position="98"/>
    </location>
</feature>
<organism evidence="4 5">
    <name type="scientific">Euplotes crassus</name>
    <dbReference type="NCBI Taxonomy" id="5936"/>
    <lineage>
        <taxon>Eukaryota</taxon>
        <taxon>Sar</taxon>
        <taxon>Alveolata</taxon>
        <taxon>Ciliophora</taxon>
        <taxon>Intramacronucleata</taxon>
        <taxon>Spirotrichea</taxon>
        <taxon>Hypotrichia</taxon>
        <taxon>Euplotida</taxon>
        <taxon>Euplotidae</taxon>
        <taxon>Moneuplotes</taxon>
    </lineage>
</organism>
<keyword evidence="3" id="KW-0175">Coiled coil</keyword>
<dbReference type="GO" id="GO:0005737">
    <property type="term" value="C:cytoplasm"/>
    <property type="evidence" value="ECO:0007669"/>
    <property type="project" value="TreeGrafter"/>
</dbReference>
<dbReference type="Gene3D" id="1.10.287.370">
    <property type="match status" value="1"/>
</dbReference>
<protein>
    <recommendedName>
        <fullName evidence="6">Prefoldin subunit 6</fullName>
    </recommendedName>
</protein>
<name>A0AAD1Y5S3_EUPCR</name>
<dbReference type="GO" id="GO:0006457">
    <property type="term" value="P:protein folding"/>
    <property type="evidence" value="ECO:0007669"/>
    <property type="project" value="InterPro"/>
</dbReference>
<sequence>MEFQAKIDNEIKEMKKVQSEIQTLAQAKQALGEKKHENELVKQEFELLEEGAVIYKLVGPILSKQDTAEAKNNVDKRLEFLEKEINRTNTLLKDFEKKMEAKRVSIMKIQESFKAKMMQAQQMQQN</sequence>
<dbReference type="PANTHER" id="PTHR21431:SF0">
    <property type="entry name" value="PREFOLDIN SUBUNIT 6"/>
    <property type="match status" value="1"/>
</dbReference>
<dbReference type="GO" id="GO:0051131">
    <property type="term" value="P:chaperone-mediated protein complex assembly"/>
    <property type="evidence" value="ECO:0007669"/>
    <property type="project" value="TreeGrafter"/>
</dbReference>
<dbReference type="GO" id="GO:0016272">
    <property type="term" value="C:prefoldin complex"/>
    <property type="evidence" value="ECO:0007669"/>
    <property type="project" value="InterPro"/>
</dbReference>
<gene>
    <name evidence="4" type="ORF">ECRASSUSDP1_LOCUS25916</name>
</gene>
<evidence type="ECO:0000256" key="1">
    <source>
        <dbReference type="ARBA" id="ARBA00008045"/>
    </source>
</evidence>
<dbReference type="InterPro" id="IPR002777">
    <property type="entry name" value="PFD_beta-like"/>
</dbReference>
<evidence type="ECO:0000313" key="5">
    <source>
        <dbReference type="Proteomes" id="UP001295684"/>
    </source>
</evidence>
<dbReference type="AlphaFoldDB" id="A0AAD1Y5S3"/>
<dbReference type="GO" id="GO:0051087">
    <property type="term" value="F:protein-folding chaperone binding"/>
    <property type="evidence" value="ECO:0007669"/>
    <property type="project" value="TreeGrafter"/>
</dbReference>
<dbReference type="Proteomes" id="UP001295684">
    <property type="component" value="Unassembled WGS sequence"/>
</dbReference>
<proteinExistence type="inferred from homology"/>
<reference evidence="4" key="1">
    <citation type="submission" date="2023-07" db="EMBL/GenBank/DDBJ databases">
        <authorList>
            <consortium name="AG Swart"/>
            <person name="Singh M."/>
            <person name="Singh A."/>
            <person name="Seah K."/>
            <person name="Emmerich C."/>
        </authorList>
    </citation>
    <scope>NUCLEOTIDE SEQUENCE</scope>
    <source>
        <strain evidence="4">DP1</strain>
    </source>
</reference>
<dbReference type="GO" id="GO:0051082">
    <property type="term" value="F:unfolded protein binding"/>
    <property type="evidence" value="ECO:0007669"/>
    <property type="project" value="InterPro"/>
</dbReference>
<dbReference type="InterPro" id="IPR009053">
    <property type="entry name" value="Prefoldin"/>
</dbReference>
<evidence type="ECO:0000256" key="3">
    <source>
        <dbReference type="SAM" id="Coils"/>
    </source>
</evidence>
<dbReference type="SUPFAM" id="SSF46579">
    <property type="entry name" value="Prefoldin"/>
    <property type="match status" value="1"/>
</dbReference>
<dbReference type="Pfam" id="PF01920">
    <property type="entry name" value="Prefoldin_2"/>
    <property type="match status" value="1"/>
</dbReference>
<evidence type="ECO:0000256" key="2">
    <source>
        <dbReference type="ARBA" id="ARBA00023186"/>
    </source>
</evidence>
<dbReference type="CDD" id="cd23161">
    <property type="entry name" value="Prefoldin_6"/>
    <property type="match status" value="1"/>
</dbReference>
<comment type="caution">
    <text evidence="4">The sequence shown here is derived from an EMBL/GenBank/DDBJ whole genome shotgun (WGS) entry which is preliminary data.</text>
</comment>
<keyword evidence="5" id="KW-1185">Reference proteome</keyword>
<dbReference type="EMBL" id="CAMPGE010026720">
    <property type="protein sequence ID" value="CAI2384391.1"/>
    <property type="molecule type" value="Genomic_DNA"/>
</dbReference>
<evidence type="ECO:0000313" key="4">
    <source>
        <dbReference type="EMBL" id="CAI2384391.1"/>
    </source>
</evidence>
<dbReference type="FunFam" id="1.10.287.370:FF:000003">
    <property type="entry name" value="Prefoldin subunit 6"/>
    <property type="match status" value="1"/>
</dbReference>
<evidence type="ECO:0008006" key="6">
    <source>
        <dbReference type="Google" id="ProtNLM"/>
    </source>
</evidence>
<accession>A0AAD1Y5S3</accession>
<comment type="similarity">
    <text evidence="1">Belongs to the prefoldin subunit beta family.</text>
</comment>